<feature type="region of interest" description="Disordered" evidence="1">
    <location>
        <begin position="250"/>
        <end position="295"/>
    </location>
</feature>
<feature type="region of interest" description="Disordered" evidence="1">
    <location>
        <begin position="391"/>
        <end position="415"/>
    </location>
</feature>
<feature type="compositionally biased region" description="Basic and acidic residues" evidence="1">
    <location>
        <begin position="254"/>
        <end position="288"/>
    </location>
</feature>
<feature type="region of interest" description="Disordered" evidence="1">
    <location>
        <begin position="430"/>
        <end position="458"/>
    </location>
</feature>
<reference evidence="2 3" key="1">
    <citation type="journal article" date="2024" name="Microbiol. Resour. Announc.">
        <title>Genome annotations for the ascomycete fungi Trichoderma harzianum, Trichoderma aggressivum, and Purpureocillium lilacinum.</title>
        <authorList>
            <person name="Beijen E.P.W."/>
            <person name="Ohm R.A."/>
        </authorList>
    </citation>
    <scope>NUCLEOTIDE SEQUENCE [LARGE SCALE GENOMIC DNA]</scope>
    <source>
        <strain evidence="2 3">CBS 150709</strain>
    </source>
</reference>
<accession>A0ABR0BCZ4</accession>
<gene>
    <name evidence="2" type="ORF">Purlil1_13851</name>
</gene>
<feature type="region of interest" description="Disordered" evidence="1">
    <location>
        <begin position="335"/>
        <end position="356"/>
    </location>
</feature>
<proteinExistence type="predicted"/>
<feature type="region of interest" description="Disordered" evidence="1">
    <location>
        <begin position="66"/>
        <end position="85"/>
    </location>
</feature>
<organism evidence="2 3">
    <name type="scientific">Purpureocillium lilacinum</name>
    <name type="common">Paecilomyces lilacinus</name>
    <dbReference type="NCBI Taxonomy" id="33203"/>
    <lineage>
        <taxon>Eukaryota</taxon>
        <taxon>Fungi</taxon>
        <taxon>Dikarya</taxon>
        <taxon>Ascomycota</taxon>
        <taxon>Pezizomycotina</taxon>
        <taxon>Sordariomycetes</taxon>
        <taxon>Hypocreomycetidae</taxon>
        <taxon>Hypocreales</taxon>
        <taxon>Ophiocordycipitaceae</taxon>
        <taxon>Purpureocillium</taxon>
    </lineage>
</organism>
<comment type="caution">
    <text evidence="2">The sequence shown here is derived from an EMBL/GenBank/DDBJ whole genome shotgun (WGS) entry which is preliminary data.</text>
</comment>
<name>A0ABR0BCZ4_PURLI</name>
<dbReference type="EMBL" id="JAWRVI010000329">
    <property type="protein sequence ID" value="KAK4067505.1"/>
    <property type="molecule type" value="Genomic_DNA"/>
</dbReference>
<protein>
    <submittedName>
        <fullName evidence="2">Uncharacterized protein</fullName>
    </submittedName>
</protein>
<sequence>MKGLGYKILLIGMGLENFDAEEHVPGFVRPQRTWTLCASGLPSYPRMRAGERGLDEEHVKNHVRVPDRQDHQDVDGHEGGELPDVARAHDPQREQHQVRLLLREAAGVVGLTRAHVDAPACLIDDQQGESLQEPGRGRVPQDAHEQTPGRGLLGWDVPLIGCKEIDGVVYEDLYMTAYLKMNIGRYVFVYVERMSHEHARMVRHSHHIMLECDNPVGYPNDCIYVVVGIVSEFITAGLMTLMKPPNEFYGNDTSSHHDHEHQRVDPVEHGQEQQGVRAHEHVPGHEGDSGPAASHRRGAVLVRNQTHVQDPEGRPGQVHVAAQVLEQHRTLDGAQALGQGPSTSHAPGQDHARVPGRVVGPQRAQDFHDLGHGGGREQAHELADVDEADGQGRLHLGGQCATRSRPRTTPTSGLTRYTYTDKFDVIYPNSKSASTRRWAPEQAGDSWIGQEEGSEYGSDRVGVPAHVPGQHPDPDRRPQSKHVHDLVRIHPQDRGRLLDRVHVHPLIMPKNGIISVFITIFTSLTMHGYGNGISFGDPENYIDPFPYGAFEPRRVEATAAC</sequence>
<evidence type="ECO:0000313" key="3">
    <source>
        <dbReference type="Proteomes" id="UP001287286"/>
    </source>
</evidence>
<dbReference type="Proteomes" id="UP001287286">
    <property type="component" value="Unassembled WGS sequence"/>
</dbReference>
<evidence type="ECO:0000256" key="1">
    <source>
        <dbReference type="SAM" id="MobiDB-lite"/>
    </source>
</evidence>
<evidence type="ECO:0000313" key="2">
    <source>
        <dbReference type="EMBL" id="KAK4067505.1"/>
    </source>
</evidence>
<keyword evidence="3" id="KW-1185">Reference proteome</keyword>